<evidence type="ECO:0000256" key="5">
    <source>
        <dbReference type="ARBA" id="ARBA00022989"/>
    </source>
</evidence>
<organism evidence="9 10">
    <name type="scientific">Candidatus Amesbacteria bacterium RIFCSPLOWO2_01_FULL_48_25</name>
    <dbReference type="NCBI Taxonomy" id="1797259"/>
    <lineage>
        <taxon>Bacteria</taxon>
        <taxon>Candidatus Amesiibacteriota</taxon>
    </lineage>
</organism>
<evidence type="ECO:0000256" key="4">
    <source>
        <dbReference type="ARBA" id="ARBA00022692"/>
    </source>
</evidence>
<dbReference type="InterPro" id="IPR032816">
    <property type="entry name" value="VTT_dom"/>
</dbReference>
<dbReference type="InterPro" id="IPR032818">
    <property type="entry name" value="DedA-like"/>
</dbReference>
<feature type="transmembrane region" description="Helical" evidence="7">
    <location>
        <begin position="53"/>
        <end position="75"/>
    </location>
</feature>
<feature type="transmembrane region" description="Helical" evidence="7">
    <location>
        <begin position="143"/>
        <end position="164"/>
    </location>
</feature>
<keyword evidence="6 7" id="KW-0472">Membrane</keyword>
<comment type="caution">
    <text evidence="9">The sequence shown here is derived from an EMBL/GenBank/DDBJ whole genome shotgun (WGS) entry which is preliminary data.</text>
</comment>
<accession>A0A1F4ZC73</accession>
<comment type="similarity">
    <text evidence="2 7">Belongs to the DedA family.</text>
</comment>
<sequence>MHFNLIELIKTVGLFGVWGIVFAESGLFFGFFLPGDSLLFTAGFLASQGYLNFVGLLIGSFIAAVLGDNVGYTFGNKVGPKIFSRPDSKFFKKDHLDKAQAFYQKHGPQTIILARFMPFIRTFAPIVAGAANMDYKTFVTYNLVGGALWSLGIPTLGYLLGSLIPDVDKYLLPITIVIILASVAPGIYHYLKEKAYIKDQSILQKGL</sequence>
<feature type="domain" description="VTT" evidence="8">
    <location>
        <begin position="33"/>
        <end position="158"/>
    </location>
</feature>
<name>A0A1F4ZC73_9BACT</name>
<evidence type="ECO:0000256" key="7">
    <source>
        <dbReference type="RuleBase" id="RU367016"/>
    </source>
</evidence>
<keyword evidence="5 7" id="KW-1133">Transmembrane helix</keyword>
<dbReference type="AlphaFoldDB" id="A0A1F4ZC73"/>
<evidence type="ECO:0000256" key="3">
    <source>
        <dbReference type="ARBA" id="ARBA00022475"/>
    </source>
</evidence>
<feature type="transmembrane region" description="Helical" evidence="7">
    <location>
        <begin position="12"/>
        <end position="33"/>
    </location>
</feature>
<dbReference type="PANTHER" id="PTHR30353:SF0">
    <property type="entry name" value="TRANSMEMBRANE PROTEIN"/>
    <property type="match status" value="1"/>
</dbReference>
<dbReference type="PANTHER" id="PTHR30353">
    <property type="entry name" value="INNER MEMBRANE PROTEIN DEDA-RELATED"/>
    <property type="match status" value="1"/>
</dbReference>
<evidence type="ECO:0000256" key="2">
    <source>
        <dbReference type="ARBA" id="ARBA00010792"/>
    </source>
</evidence>
<reference evidence="9 10" key="1">
    <citation type="journal article" date="2016" name="Nat. Commun.">
        <title>Thousands of microbial genomes shed light on interconnected biogeochemical processes in an aquifer system.</title>
        <authorList>
            <person name="Anantharaman K."/>
            <person name="Brown C.T."/>
            <person name="Hug L.A."/>
            <person name="Sharon I."/>
            <person name="Castelle C.J."/>
            <person name="Probst A.J."/>
            <person name="Thomas B.C."/>
            <person name="Singh A."/>
            <person name="Wilkins M.J."/>
            <person name="Karaoz U."/>
            <person name="Brodie E.L."/>
            <person name="Williams K.H."/>
            <person name="Hubbard S.S."/>
            <person name="Banfield J.F."/>
        </authorList>
    </citation>
    <scope>NUCLEOTIDE SEQUENCE [LARGE SCALE GENOMIC DNA]</scope>
</reference>
<proteinExistence type="inferred from homology"/>
<dbReference type="Proteomes" id="UP000177080">
    <property type="component" value="Unassembled WGS sequence"/>
</dbReference>
<keyword evidence="3 7" id="KW-1003">Cell membrane</keyword>
<dbReference type="STRING" id="1797259.A2989_04300"/>
<keyword evidence="4 7" id="KW-0812">Transmembrane</keyword>
<dbReference type="GO" id="GO:0005886">
    <property type="term" value="C:plasma membrane"/>
    <property type="evidence" value="ECO:0007669"/>
    <property type="project" value="UniProtKB-SubCell"/>
</dbReference>
<evidence type="ECO:0000256" key="6">
    <source>
        <dbReference type="ARBA" id="ARBA00023136"/>
    </source>
</evidence>
<evidence type="ECO:0000313" key="9">
    <source>
        <dbReference type="EMBL" id="OGD03893.1"/>
    </source>
</evidence>
<comment type="subcellular location">
    <subcellularLocation>
        <location evidence="1 7">Cell membrane</location>
        <topology evidence="1 7">Multi-pass membrane protein</topology>
    </subcellularLocation>
</comment>
<feature type="transmembrane region" description="Helical" evidence="7">
    <location>
        <begin position="170"/>
        <end position="191"/>
    </location>
</feature>
<gene>
    <name evidence="9" type="ORF">A2989_04300</name>
</gene>
<evidence type="ECO:0000256" key="1">
    <source>
        <dbReference type="ARBA" id="ARBA00004651"/>
    </source>
</evidence>
<dbReference type="Pfam" id="PF09335">
    <property type="entry name" value="VTT_dom"/>
    <property type="match status" value="1"/>
</dbReference>
<evidence type="ECO:0000313" key="10">
    <source>
        <dbReference type="Proteomes" id="UP000177080"/>
    </source>
</evidence>
<protein>
    <recommendedName>
        <fullName evidence="8">VTT domain-containing protein</fullName>
    </recommendedName>
</protein>
<dbReference type="EMBL" id="MEXN01000004">
    <property type="protein sequence ID" value="OGD03893.1"/>
    <property type="molecule type" value="Genomic_DNA"/>
</dbReference>
<evidence type="ECO:0000259" key="8">
    <source>
        <dbReference type="Pfam" id="PF09335"/>
    </source>
</evidence>